<evidence type="ECO:0000313" key="3">
    <source>
        <dbReference type="Proteomes" id="UP000838878"/>
    </source>
</evidence>
<name>A0A8J9V413_9NEOP</name>
<accession>A0A8J9V413</accession>
<dbReference type="Proteomes" id="UP000838878">
    <property type="component" value="Chromosome 9"/>
</dbReference>
<keyword evidence="3" id="KW-1185">Reference proteome</keyword>
<reference evidence="2" key="1">
    <citation type="submission" date="2021-12" db="EMBL/GenBank/DDBJ databases">
        <authorList>
            <person name="Martin H S."/>
        </authorList>
    </citation>
    <scope>NUCLEOTIDE SEQUENCE</scope>
</reference>
<protein>
    <submittedName>
        <fullName evidence="2">Uncharacterized protein</fullName>
    </submittedName>
</protein>
<dbReference type="EMBL" id="OV170229">
    <property type="protein sequence ID" value="CAH0731253.1"/>
    <property type="molecule type" value="Genomic_DNA"/>
</dbReference>
<evidence type="ECO:0000313" key="2">
    <source>
        <dbReference type="EMBL" id="CAH0731253.1"/>
    </source>
</evidence>
<gene>
    <name evidence="2" type="ORF">BINO364_LOCUS16148</name>
</gene>
<evidence type="ECO:0000256" key="1">
    <source>
        <dbReference type="SAM" id="MobiDB-lite"/>
    </source>
</evidence>
<feature type="compositionally biased region" description="Basic and acidic residues" evidence="1">
    <location>
        <begin position="22"/>
        <end position="36"/>
    </location>
</feature>
<feature type="non-terminal residue" evidence="2">
    <location>
        <position position="71"/>
    </location>
</feature>
<sequence length="71" mass="8161">MDGIDNLNTGRASTTSEAKVTQTEEKEKEKENEKEKVEVKIGLREKFLQYFKSSFHKPTGKDINLKTILQC</sequence>
<organism evidence="2 3">
    <name type="scientific">Brenthis ino</name>
    <name type="common">lesser marbled fritillary</name>
    <dbReference type="NCBI Taxonomy" id="405034"/>
    <lineage>
        <taxon>Eukaryota</taxon>
        <taxon>Metazoa</taxon>
        <taxon>Ecdysozoa</taxon>
        <taxon>Arthropoda</taxon>
        <taxon>Hexapoda</taxon>
        <taxon>Insecta</taxon>
        <taxon>Pterygota</taxon>
        <taxon>Neoptera</taxon>
        <taxon>Endopterygota</taxon>
        <taxon>Lepidoptera</taxon>
        <taxon>Glossata</taxon>
        <taxon>Ditrysia</taxon>
        <taxon>Papilionoidea</taxon>
        <taxon>Nymphalidae</taxon>
        <taxon>Heliconiinae</taxon>
        <taxon>Argynnini</taxon>
        <taxon>Brenthis</taxon>
    </lineage>
</organism>
<dbReference type="AlphaFoldDB" id="A0A8J9V413"/>
<proteinExistence type="predicted"/>
<feature type="compositionally biased region" description="Polar residues" evidence="1">
    <location>
        <begin position="1"/>
        <end position="21"/>
    </location>
</feature>
<feature type="region of interest" description="Disordered" evidence="1">
    <location>
        <begin position="1"/>
        <end position="36"/>
    </location>
</feature>